<feature type="binding site" evidence="6">
    <location>
        <position position="146"/>
    </location>
    <ligand>
        <name>Fe cation</name>
        <dbReference type="ChEBI" id="CHEBI:24875"/>
        <note>catalytic</note>
    </ligand>
</feature>
<dbReference type="EMBL" id="CP022437">
    <property type="protein sequence ID" value="ASN03520.1"/>
    <property type="molecule type" value="Genomic_DNA"/>
</dbReference>
<feature type="binding site" evidence="6">
    <location>
        <position position="89"/>
    </location>
    <ligand>
        <name>Fe cation</name>
        <dbReference type="ChEBI" id="CHEBI:24875"/>
        <note>catalytic</note>
    </ligand>
</feature>
<keyword evidence="3 7" id="KW-0223">Dioxygenase</keyword>
<comment type="similarity">
    <text evidence="1">Belongs to the cysteine dioxygenase family.</text>
</comment>
<evidence type="ECO:0000256" key="6">
    <source>
        <dbReference type="PIRSR" id="PIRSR610300-51"/>
    </source>
</evidence>
<protein>
    <submittedName>
        <fullName evidence="7">Cysteine dioxygenase</fullName>
    </submittedName>
</protein>
<dbReference type="KEGG" id="vne:CFK40_00025"/>
<evidence type="ECO:0000313" key="7">
    <source>
        <dbReference type="EMBL" id="ASN03520.1"/>
    </source>
</evidence>
<dbReference type="InterPro" id="IPR014710">
    <property type="entry name" value="RmlC-like_jellyroll"/>
</dbReference>
<keyword evidence="4" id="KW-0560">Oxidoreductase</keyword>
<evidence type="ECO:0000256" key="1">
    <source>
        <dbReference type="ARBA" id="ARBA00006622"/>
    </source>
</evidence>
<reference evidence="7 8" key="1">
    <citation type="journal article" date="2003" name="Int. J. Syst. Evol. Microbiol.">
        <title>Virgibacillus carmonensis sp. nov., Virgibacillus necropolis sp. nov. and Virgibacillus picturae sp. nov., three novel species isolated from deteriorated mural paintings, transfer of the species of the genus salibacillus to Virgibacillus, as Virgibacillus marismortui comb. nov. and Virgibacillus salexigens comb. nov., and emended description of the genus Virgibacillus.</title>
        <authorList>
            <person name="Heyrman J."/>
            <person name="Logan N.A."/>
            <person name="Busse H.J."/>
            <person name="Balcaen A."/>
            <person name="Lebbe L."/>
            <person name="Rodriguez-Diaz M."/>
            <person name="Swings J."/>
            <person name="De Vos P."/>
        </authorList>
    </citation>
    <scope>NUCLEOTIDE SEQUENCE [LARGE SCALE GENOMIC DNA]</scope>
    <source>
        <strain evidence="7 8">LMG 19488</strain>
    </source>
</reference>
<gene>
    <name evidence="7" type="ORF">CFK40_00025</name>
</gene>
<dbReference type="GO" id="GO:0008198">
    <property type="term" value="F:ferrous iron binding"/>
    <property type="evidence" value="ECO:0007669"/>
    <property type="project" value="TreeGrafter"/>
</dbReference>
<feature type="binding site" evidence="6">
    <location>
        <position position="91"/>
    </location>
    <ligand>
        <name>Fe cation</name>
        <dbReference type="ChEBI" id="CHEBI:24875"/>
        <note>catalytic</note>
    </ligand>
</feature>
<dbReference type="AlphaFoldDB" id="A0A221M741"/>
<evidence type="ECO:0000256" key="2">
    <source>
        <dbReference type="ARBA" id="ARBA00022723"/>
    </source>
</evidence>
<evidence type="ECO:0000256" key="3">
    <source>
        <dbReference type="ARBA" id="ARBA00022964"/>
    </source>
</evidence>
<evidence type="ECO:0000256" key="4">
    <source>
        <dbReference type="ARBA" id="ARBA00023002"/>
    </source>
</evidence>
<dbReference type="GO" id="GO:0016702">
    <property type="term" value="F:oxidoreductase activity, acting on single donors with incorporation of molecular oxygen, incorporation of two atoms of oxygen"/>
    <property type="evidence" value="ECO:0007669"/>
    <property type="project" value="InterPro"/>
</dbReference>
<organism evidence="7 8">
    <name type="scientific">Virgibacillus necropolis</name>
    <dbReference type="NCBI Taxonomy" id="163877"/>
    <lineage>
        <taxon>Bacteria</taxon>
        <taxon>Bacillati</taxon>
        <taxon>Bacillota</taxon>
        <taxon>Bacilli</taxon>
        <taxon>Bacillales</taxon>
        <taxon>Bacillaceae</taxon>
        <taxon>Virgibacillus</taxon>
    </lineage>
</organism>
<keyword evidence="8" id="KW-1185">Reference proteome</keyword>
<evidence type="ECO:0000313" key="8">
    <source>
        <dbReference type="Proteomes" id="UP000204391"/>
    </source>
</evidence>
<proteinExistence type="inferred from homology"/>
<evidence type="ECO:0000256" key="5">
    <source>
        <dbReference type="ARBA" id="ARBA00023004"/>
    </source>
</evidence>
<dbReference type="CDD" id="cd10548">
    <property type="entry name" value="cupin_CDO"/>
    <property type="match status" value="1"/>
</dbReference>
<keyword evidence="5 6" id="KW-0408">Iron</keyword>
<dbReference type="OrthoDB" id="7059163at2"/>
<dbReference type="RefSeq" id="WP_089530094.1">
    <property type="nucleotide sequence ID" value="NZ_CP022437.1"/>
</dbReference>
<dbReference type="PANTHER" id="PTHR12918:SF1">
    <property type="entry name" value="CYSTEINE DIOXYGENASE TYPE 1"/>
    <property type="match status" value="1"/>
</dbReference>
<dbReference type="Proteomes" id="UP000204391">
    <property type="component" value="Chromosome"/>
</dbReference>
<keyword evidence="2 6" id="KW-0479">Metal-binding</keyword>
<sequence length="192" mass="21994">MEKTQDCYNLTNFVEEMTAVVEASLEDVKRVKEAEKLVGKLVRTKSWLQTEELISDDDHYARYSLYHDPQDRFEVIALVWKPGQRTPLHDHDGTWGVEGVFSGRIKVDNYLQVEKISDDEIKLFHTGSLTVSEQSTAQLLPPADCHILEADGDQPAITIHVYGKRLKSFLIYDALDEKDIYTTRKKDVGYTS</sequence>
<dbReference type="InterPro" id="IPR011051">
    <property type="entry name" value="RmlC_Cupin_sf"/>
</dbReference>
<dbReference type="InterPro" id="IPR010300">
    <property type="entry name" value="CDO_1"/>
</dbReference>
<dbReference type="Gene3D" id="2.60.120.10">
    <property type="entry name" value="Jelly Rolls"/>
    <property type="match status" value="1"/>
</dbReference>
<accession>A0A221M741</accession>
<name>A0A221M741_9BACI</name>
<dbReference type="PANTHER" id="PTHR12918">
    <property type="entry name" value="CYSTEINE DIOXYGENASE"/>
    <property type="match status" value="1"/>
</dbReference>
<dbReference type="SUPFAM" id="SSF51182">
    <property type="entry name" value="RmlC-like cupins"/>
    <property type="match status" value="1"/>
</dbReference>